<feature type="compositionally biased region" description="Polar residues" evidence="1">
    <location>
        <begin position="208"/>
        <end position="219"/>
    </location>
</feature>
<dbReference type="EMBL" id="LK028589">
    <property type="protein sequence ID" value="CDS23255.1"/>
    <property type="molecule type" value="Genomic_DNA"/>
</dbReference>
<feature type="region of interest" description="Disordered" evidence="1">
    <location>
        <begin position="208"/>
        <end position="229"/>
    </location>
</feature>
<reference evidence="2 3" key="1">
    <citation type="journal article" date="2013" name="Nature">
        <title>The genomes of four tapeworm species reveal adaptations to parasitism.</title>
        <authorList>
            <person name="Tsai I.J."/>
            <person name="Zarowiecki M."/>
            <person name="Holroyd N."/>
            <person name="Garciarrubio A."/>
            <person name="Sanchez-Flores A."/>
            <person name="Brooks K.L."/>
            <person name="Tracey A."/>
            <person name="Bobes R.J."/>
            <person name="Fragoso G."/>
            <person name="Sciutto E."/>
            <person name="Aslett M."/>
            <person name="Beasley H."/>
            <person name="Bennett H.M."/>
            <person name="Cai J."/>
            <person name="Camicia F."/>
            <person name="Clark R."/>
            <person name="Cucher M."/>
            <person name="De Silva N."/>
            <person name="Day T.A."/>
            <person name="Deplazes P."/>
            <person name="Estrada K."/>
            <person name="Fernandez C."/>
            <person name="Holland P.W."/>
            <person name="Hou J."/>
            <person name="Hu S."/>
            <person name="Huckvale T."/>
            <person name="Hung S.S."/>
            <person name="Kamenetzky L."/>
            <person name="Keane J.A."/>
            <person name="Kiss F."/>
            <person name="Koziol U."/>
            <person name="Lambert O."/>
            <person name="Liu K."/>
            <person name="Luo X."/>
            <person name="Luo Y."/>
            <person name="Macchiaroli N."/>
            <person name="Nichol S."/>
            <person name="Paps J."/>
            <person name="Parkinson J."/>
            <person name="Pouchkina-Stantcheva N."/>
            <person name="Riddiford N."/>
            <person name="Rosenzvit M."/>
            <person name="Salinas G."/>
            <person name="Wasmuth J.D."/>
            <person name="Zamanian M."/>
            <person name="Zheng Y."/>
            <person name="Cai X."/>
            <person name="Soberon X."/>
            <person name="Olson P.D."/>
            <person name="Laclette J.P."/>
            <person name="Brehm K."/>
            <person name="Berriman M."/>
            <person name="Garciarrubio A."/>
            <person name="Bobes R.J."/>
            <person name="Fragoso G."/>
            <person name="Sanchez-Flores A."/>
            <person name="Estrada K."/>
            <person name="Cevallos M.A."/>
            <person name="Morett E."/>
            <person name="Gonzalez V."/>
            <person name="Portillo T."/>
            <person name="Ochoa-Leyva A."/>
            <person name="Jose M.V."/>
            <person name="Sciutto E."/>
            <person name="Landa A."/>
            <person name="Jimenez L."/>
            <person name="Valdes V."/>
            <person name="Carrero J.C."/>
            <person name="Larralde C."/>
            <person name="Morales-Montor J."/>
            <person name="Limon-Lason J."/>
            <person name="Soberon X."/>
            <person name="Laclette J.P."/>
        </authorList>
    </citation>
    <scope>NUCLEOTIDE SEQUENCE [LARGE SCALE GENOMIC DNA]</scope>
</reference>
<dbReference type="Proteomes" id="UP000492820">
    <property type="component" value="Unassembled WGS sequence"/>
</dbReference>
<evidence type="ECO:0000256" key="1">
    <source>
        <dbReference type="SAM" id="MobiDB-lite"/>
    </source>
</evidence>
<dbReference type="WBParaSite" id="EgrG_001101500">
    <property type="protein sequence ID" value="EgrG_001101500"/>
    <property type="gene ID" value="EgrG_001101500"/>
</dbReference>
<gene>
    <name evidence="2" type="ORF">EgrG_001101500</name>
</gene>
<evidence type="ECO:0000313" key="4">
    <source>
        <dbReference type="WBParaSite" id="EgrG_001101500"/>
    </source>
</evidence>
<accession>A0A068WXN6</accession>
<name>A0A068WXN6_ECHGR</name>
<protein>
    <submittedName>
        <fullName evidence="2 4">Uncharacterized protein</fullName>
    </submittedName>
</protein>
<evidence type="ECO:0000313" key="2">
    <source>
        <dbReference type="EMBL" id="CDS23255.1"/>
    </source>
</evidence>
<dbReference type="AlphaFoldDB" id="A0A068WXN6"/>
<proteinExistence type="predicted"/>
<dbReference type="OrthoDB" id="6280644at2759"/>
<organism evidence="2">
    <name type="scientific">Echinococcus granulosus</name>
    <name type="common">Hydatid tapeworm</name>
    <dbReference type="NCBI Taxonomy" id="6210"/>
    <lineage>
        <taxon>Eukaryota</taxon>
        <taxon>Metazoa</taxon>
        <taxon>Spiralia</taxon>
        <taxon>Lophotrochozoa</taxon>
        <taxon>Platyhelminthes</taxon>
        <taxon>Cestoda</taxon>
        <taxon>Eucestoda</taxon>
        <taxon>Cyclophyllidea</taxon>
        <taxon>Taeniidae</taxon>
        <taxon>Echinococcus</taxon>
        <taxon>Echinococcus granulosus group</taxon>
    </lineage>
</organism>
<sequence>MDSSKNVSYSVRMKNSSFLRKKHAYPASIVIEVKNEEREKDKMPDYMEESKSQKKVIRQKRKMKADITLNIGIYNLPEDVVRGGTMSRNDSTVLKISEPFYLSEFGHEPRICGLHPCQYPKKKNFNENELESLFKDPNRRKILQAEVSPLLRLVGPILANHLRCPVEALERAGRKKEGFDEILSRLAAILSHKTILCDFFGIPRERSPQSSTQSYSTHPSFPPAPESNLFKLNSDSNTSLHSPELVRPSVLECSFPNANVCEFNYPLHQPPYPSTAEPDFRPC</sequence>
<reference evidence="2" key="2">
    <citation type="submission" date="2014-06" db="EMBL/GenBank/DDBJ databases">
        <authorList>
            <person name="Aslett M."/>
        </authorList>
    </citation>
    <scope>NUCLEOTIDE SEQUENCE</scope>
</reference>
<reference evidence="4" key="3">
    <citation type="submission" date="2020-10" db="UniProtKB">
        <authorList>
            <consortium name="WormBaseParasite"/>
        </authorList>
    </citation>
    <scope>IDENTIFICATION</scope>
</reference>
<evidence type="ECO:0000313" key="3">
    <source>
        <dbReference type="Proteomes" id="UP000492820"/>
    </source>
</evidence>